<dbReference type="EMBL" id="CADCXV010000711">
    <property type="protein sequence ID" value="CAB0033487.1"/>
    <property type="molecule type" value="Genomic_DNA"/>
</dbReference>
<protein>
    <submittedName>
        <fullName evidence="2">Uncharacterized protein</fullName>
    </submittedName>
</protein>
<name>A0A6H5I7V2_9HYME</name>
<keyword evidence="3" id="KW-1185">Reference proteome</keyword>
<dbReference type="AlphaFoldDB" id="A0A6H5I7V2"/>
<feature type="compositionally biased region" description="Polar residues" evidence="1">
    <location>
        <begin position="238"/>
        <end position="247"/>
    </location>
</feature>
<dbReference type="Proteomes" id="UP000479190">
    <property type="component" value="Unassembled WGS sequence"/>
</dbReference>
<feature type="region of interest" description="Disordered" evidence="1">
    <location>
        <begin position="238"/>
        <end position="265"/>
    </location>
</feature>
<evidence type="ECO:0000256" key="1">
    <source>
        <dbReference type="SAM" id="MobiDB-lite"/>
    </source>
</evidence>
<gene>
    <name evidence="2" type="ORF">TBRA_LOCUS5393</name>
</gene>
<proteinExistence type="predicted"/>
<evidence type="ECO:0000313" key="2">
    <source>
        <dbReference type="EMBL" id="CAB0033487.1"/>
    </source>
</evidence>
<sequence length="309" mass="36077">MRLNAVRCLDVQIIRRDRSKFSQLTIRYGTARIEFDEFHTHVVASSHPRPAIVIELSFEFDAYDESIIFWLMQINRWKNFSFCQSTIEQLSISSIFGRAHKALRASMRTITRVLHDREKGGRGFTKIARAMAARERQRRRDGEKDILEVFKPQTVALRRCHRIILIELFIVRIKVARPPLSTFDGGKKHALKRTHNSRAQKYFGTTYTYANTCTRGADKKESTGVAFHVVRAERASIFTNPSSRAGRQQQQEQQRNRSGTGERSERDSRLLLAIVYTHTRNRRRRARLCQRLLQGNGSSRIKRKEKFKK</sequence>
<organism evidence="2 3">
    <name type="scientific">Trichogramma brassicae</name>
    <dbReference type="NCBI Taxonomy" id="86971"/>
    <lineage>
        <taxon>Eukaryota</taxon>
        <taxon>Metazoa</taxon>
        <taxon>Ecdysozoa</taxon>
        <taxon>Arthropoda</taxon>
        <taxon>Hexapoda</taxon>
        <taxon>Insecta</taxon>
        <taxon>Pterygota</taxon>
        <taxon>Neoptera</taxon>
        <taxon>Endopterygota</taxon>
        <taxon>Hymenoptera</taxon>
        <taxon>Apocrita</taxon>
        <taxon>Proctotrupomorpha</taxon>
        <taxon>Chalcidoidea</taxon>
        <taxon>Trichogrammatidae</taxon>
        <taxon>Trichogramma</taxon>
    </lineage>
</organism>
<reference evidence="2 3" key="1">
    <citation type="submission" date="2020-02" db="EMBL/GenBank/DDBJ databases">
        <authorList>
            <person name="Ferguson B K."/>
        </authorList>
    </citation>
    <scope>NUCLEOTIDE SEQUENCE [LARGE SCALE GENOMIC DNA]</scope>
</reference>
<accession>A0A6H5I7V2</accession>
<evidence type="ECO:0000313" key="3">
    <source>
        <dbReference type="Proteomes" id="UP000479190"/>
    </source>
</evidence>